<reference evidence="2 3" key="1">
    <citation type="submission" date="2024-02" db="EMBL/GenBank/DDBJ databases">
        <title>Discinaceae phylogenomics.</title>
        <authorList>
            <person name="Dirks A.C."/>
            <person name="James T.Y."/>
        </authorList>
    </citation>
    <scope>NUCLEOTIDE SEQUENCE [LARGE SCALE GENOMIC DNA]</scope>
    <source>
        <strain evidence="2 3">ACD0624</strain>
    </source>
</reference>
<sequence length="418" mass="46586">MASFNSLPSETLIGILAYLSCPDLASTSLVSHRLHRVSEPLLYTAPCLRKTSEMVPRAISSSLEQLLRTLLTPGHETLTSYVRSLHVELDNPAAEPAAIFSRNSVPRITSITELSARNQLESQGAQLMLLLDLLPGLQVLHLNPPLGRSSFTRLWHDTATVPRGLESLREFHIPPLPETDSDTSDGISPSTLLLFMKLPRIHRIEIPSVDRHYIPVNPLVAAAATSRVTHLRLSHALTSAWTLTSVLRVPIALTHFSFSAVSDSNVNLPAIMGALVHIRQSLRCLHLDFRDAALTSDDEGEWWVPHEEGSLRYWPVLRTLSCSLMPLLGKGQLDEAVHLVDVLPVSLRELEVLQDWHWRVSEEVDEVVQMLERKEYVVPQLEKLAVVMVWGRTEGLVQRLVAACELAGVSLVEESFSW</sequence>
<organism evidence="2 3">
    <name type="scientific">Discina gigas</name>
    <dbReference type="NCBI Taxonomy" id="1032678"/>
    <lineage>
        <taxon>Eukaryota</taxon>
        <taxon>Fungi</taxon>
        <taxon>Dikarya</taxon>
        <taxon>Ascomycota</taxon>
        <taxon>Pezizomycotina</taxon>
        <taxon>Pezizomycetes</taxon>
        <taxon>Pezizales</taxon>
        <taxon>Discinaceae</taxon>
        <taxon>Discina</taxon>
    </lineage>
</organism>
<feature type="domain" description="F-box" evidence="1">
    <location>
        <begin position="1"/>
        <end position="37"/>
    </location>
</feature>
<protein>
    <recommendedName>
        <fullName evidence="1">F-box domain-containing protein</fullName>
    </recommendedName>
</protein>
<dbReference type="InterPro" id="IPR036047">
    <property type="entry name" value="F-box-like_dom_sf"/>
</dbReference>
<dbReference type="EMBL" id="JBBBZM010000011">
    <property type="protein sequence ID" value="KAL0639493.1"/>
    <property type="molecule type" value="Genomic_DNA"/>
</dbReference>
<comment type="caution">
    <text evidence="2">The sequence shown here is derived from an EMBL/GenBank/DDBJ whole genome shotgun (WGS) entry which is preliminary data.</text>
</comment>
<dbReference type="SUPFAM" id="SSF81383">
    <property type="entry name" value="F-box domain"/>
    <property type="match status" value="1"/>
</dbReference>
<gene>
    <name evidence="2" type="ORF">Q9L58_001522</name>
</gene>
<name>A0ABR3GU79_9PEZI</name>
<keyword evidence="3" id="KW-1185">Reference proteome</keyword>
<evidence type="ECO:0000313" key="3">
    <source>
        <dbReference type="Proteomes" id="UP001447188"/>
    </source>
</evidence>
<dbReference type="InterPro" id="IPR001810">
    <property type="entry name" value="F-box_dom"/>
</dbReference>
<evidence type="ECO:0000313" key="2">
    <source>
        <dbReference type="EMBL" id="KAL0639493.1"/>
    </source>
</evidence>
<dbReference type="Gene3D" id="1.20.1280.50">
    <property type="match status" value="1"/>
</dbReference>
<dbReference type="PROSITE" id="PS50181">
    <property type="entry name" value="FBOX"/>
    <property type="match status" value="1"/>
</dbReference>
<accession>A0ABR3GU79</accession>
<proteinExistence type="predicted"/>
<dbReference type="Pfam" id="PF12937">
    <property type="entry name" value="F-box-like"/>
    <property type="match status" value="1"/>
</dbReference>
<dbReference type="Proteomes" id="UP001447188">
    <property type="component" value="Unassembled WGS sequence"/>
</dbReference>
<evidence type="ECO:0000259" key="1">
    <source>
        <dbReference type="PROSITE" id="PS50181"/>
    </source>
</evidence>